<sequence length="81" mass="9629">MKGRRFEDVEDIQSSVTSTLRAITQELLQKSFDSLLDRATQRINEKILNEMLRAEWSEFKTTNKENFSENKKPVESHLRER</sequence>
<dbReference type="EMBL" id="CP092886">
    <property type="protein sequence ID" value="UYV83926.1"/>
    <property type="molecule type" value="Genomic_DNA"/>
</dbReference>
<reference evidence="1 2" key="1">
    <citation type="submission" date="2022-03" db="EMBL/GenBank/DDBJ databases">
        <title>A chromosomal length assembly of Cordylochernes scorpioides.</title>
        <authorList>
            <person name="Zeh D."/>
            <person name="Zeh J."/>
        </authorList>
    </citation>
    <scope>NUCLEOTIDE SEQUENCE [LARGE SCALE GENOMIC DNA]</scope>
    <source>
        <strain evidence="1">IN4F17</strain>
        <tissue evidence="1">Whole Body</tissue>
    </source>
</reference>
<name>A0ABY6LUD2_9ARAC</name>
<gene>
    <name evidence="1" type="ORF">LAZ67_X000622</name>
</gene>
<proteinExistence type="predicted"/>
<organism evidence="1 2">
    <name type="scientific">Cordylochernes scorpioides</name>
    <dbReference type="NCBI Taxonomy" id="51811"/>
    <lineage>
        <taxon>Eukaryota</taxon>
        <taxon>Metazoa</taxon>
        <taxon>Ecdysozoa</taxon>
        <taxon>Arthropoda</taxon>
        <taxon>Chelicerata</taxon>
        <taxon>Arachnida</taxon>
        <taxon>Pseudoscorpiones</taxon>
        <taxon>Cheliferoidea</taxon>
        <taxon>Chernetidae</taxon>
        <taxon>Cordylochernes</taxon>
    </lineage>
</organism>
<dbReference type="Proteomes" id="UP001235939">
    <property type="component" value="Chromosome X"/>
</dbReference>
<protein>
    <submittedName>
        <fullName evidence="1">Uncharacterized protein</fullName>
    </submittedName>
</protein>
<accession>A0ABY6LUD2</accession>
<evidence type="ECO:0000313" key="1">
    <source>
        <dbReference type="EMBL" id="UYV83926.1"/>
    </source>
</evidence>
<keyword evidence="2" id="KW-1185">Reference proteome</keyword>
<evidence type="ECO:0000313" key="2">
    <source>
        <dbReference type="Proteomes" id="UP001235939"/>
    </source>
</evidence>